<protein>
    <submittedName>
        <fullName evidence="1">Uncharacterized protein</fullName>
    </submittedName>
</protein>
<accession>A0A9D4M9J4</accession>
<organism evidence="1 2">
    <name type="scientific">Dreissena polymorpha</name>
    <name type="common">Zebra mussel</name>
    <name type="synonym">Mytilus polymorpha</name>
    <dbReference type="NCBI Taxonomy" id="45954"/>
    <lineage>
        <taxon>Eukaryota</taxon>
        <taxon>Metazoa</taxon>
        <taxon>Spiralia</taxon>
        <taxon>Lophotrochozoa</taxon>
        <taxon>Mollusca</taxon>
        <taxon>Bivalvia</taxon>
        <taxon>Autobranchia</taxon>
        <taxon>Heteroconchia</taxon>
        <taxon>Euheterodonta</taxon>
        <taxon>Imparidentia</taxon>
        <taxon>Neoheterodontei</taxon>
        <taxon>Myida</taxon>
        <taxon>Dreissenoidea</taxon>
        <taxon>Dreissenidae</taxon>
        <taxon>Dreissena</taxon>
    </lineage>
</organism>
<sequence>MASKKVIVSTASSSVLSNTNIQMAECDLEEADTRLVLHLKDAIERGAKYVKSEHSIVMWSSF</sequence>
<dbReference type="Proteomes" id="UP000828390">
    <property type="component" value="Unassembled WGS sequence"/>
</dbReference>
<evidence type="ECO:0000313" key="2">
    <source>
        <dbReference type="Proteomes" id="UP000828390"/>
    </source>
</evidence>
<proteinExistence type="predicted"/>
<dbReference type="EMBL" id="JAIWYP010000002">
    <property type="protein sequence ID" value="KAH3872603.1"/>
    <property type="molecule type" value="Genomic_DNA"/>
</dbReference>
<name>A0A9D4M9J4_DREPO</name>
<gene>
    <name evidence="1" type="ORF">DPMN_035822</name>
</gene>
<dbReference type="AlphaFoldDB" id="A0A9D4M9J4"/>
<reference evidence="1" key="2">
    <citation type="submission" date="2020-11" db="EMBL/GenBank/DDBJ databases">
        <authorList>
            <person name="McCartney M.A."/>
            <person name="Auch B."/>
            <person name="Kono T."/>
            <person name="Mallez S."/>
            <person name="Becker A."/>
            <person name="Gohl D.M."/>
            <person name="Silverstein K.A.T."/>
            <person name="Koren S."/>
            <person name="Bechman K.B."/>
            <person name="Herman A."/>
            <person name="Abrahante J.E."/>
            <person name="Garbe J."/>
        </authorList>
    </citation>
    <scope>NUCLEOTIDE SEQUENCE</scope>
    <source>
        <strain evidence="1">Duluth1</strain>
        <tissue evidence="1">Whole animal</tissue>
    </source>
</reference>
<comment type="caution">
    <text evidence="1">The sequence shown here is derived from an EMBL/GenBank/DDBJ whole genome shotgun (WGS) entry which is preliminary data.</text>
</comment>
<reference evidence="1" key="1">
    <citation type="journal article" date="2019" name="bioRxiv">
        <title>The Genome of the Zebra Mussel, Dreissena polymorpha: A Resource for Invasive Species Research.</title>
        <authorList>
            <person name="McCartney M.A."/>
            <person name="Auch B."/>
            <person name="Kono T."/>
            <person name="Mallez S."/>
            <person name="Zhang Y."/>
            <person name="Obille A."/>
            <person name="Becker A."/>
            <person name="Abrahante J.E."/>
            <person name="Garbe J."/>
            <person name="Badalamenti J.P."/>
            <person name="Herman A."/>
            <person name="Mangelson H."/>
            <person name="Liachko I."/>
            <person name="Sullivan S."/>
            <person name="Sone E.D."/>
            <person name="Koren S."/>
            <person name="Silverstein K.A.T."/>
            <person name="Beckman K.B."/>
            <person name="Gohl D.M."/>
        </authorList>
    </citation>
    <scope>NUCLEOTIDE SEQUENCE</scope>
    <source>
        <strain evidence="1">Duluth1</strain>
        <tissue evidence="1">Whole animal</tissue>
    </source>
</reference>
<evidence type="ECO:0000313" key="1">
    <source>
        <dbReference type="EMBL" id="KAH3872603.1"/>
    </source>
</evidence>
<keyword evidence="2" id="KW-1185">Reference proteome</keyword>